<dbReference type="PIRSF" id="PIRSF037442">
    <property type="entry name" value="UCP037442_abhydr"/>
    <property type="match status" value="1"/>
</dbReference>
<dbReference type="Gene3D" id="3.40.50.1820">
    <property type="entry name" value="alpha/beta hydrolase"/>
    <property type="match status" value="1"/>
</dbReference>
<proteinExistence type="predicted"/>
<evidence type="ECO:0000259" key="1">
    <source>
        <dbReference type="Pfam" id="PF12146"/>
    </source>
</evidence>
<dbReference type="EMBL" id="JAXGFP010000001">
    <property type="protein sequence ID" value="MEG3182791.1"/>
    <property type="molecule type" value="Genomic_DNA"/>
</dbReference>
<dbReference type="GO" id="GO:0016787">
    <property type="term" value="F:hydrolase activity"/>
    <property type="evidence" value="ECO:0007669"/>
    <property type="project" value="UniProtKB-KW"/>
</dbReference>
<reference evidence="2 3" key="1">
    <citation type="journal article" date="2016" name="Int. J. Syst. Evol. Microbiol.">
        <title>Lysobacter erysipheiresistens sp. nov., an antagonist of powdery mildew, isolated from tobacco-cultivated soil.</title>
        <authorList>
            <person name="Xie B."/>
            <person name="Li T."/>
            <person name="Lin X."/>
            <person name="Wang C.J."/>
            <person name="Chen Y.J."/>
            <person name="Liu W.J."/>
            <person name="Zhao Z.W."/>
        </authorList>
    </citation>
    <scope>NUCLEOTIDE SEQUENCE [LARGE SCALE GENOMIC DNA]</scope>
    <source>
        <strain evidence="2 3">RS-LYSO-3</strain>
    </source>
</reference>
<keyword evidence="2" id="KW-0378">Hydrolase</keyword>
<protein>
    <submittedName>
        <fullName evidence="2">Alpha/beta fold hydrolase</fullName>
    </submittedName>
</protein>
<dbReference type="InterPro" id="IPR029058">
    <property type="entry name" value="AB_hydrolase_fold"/>
</dbReference>
<sequence length="276" mass="30362">MALQSQDGHLHQLRACLPPEPTAALLWLPALGVAARHYQPFAESLAARGIAVFVHEWRGHGSSSLRASRRHDWGYRELLEFDLSASESGVRQALVDSGNTELPCIIGGHSLGGQLASCRLGMAPGFASRLWLVASGAPYWRAFPTPARYWLPLAYRFLPWLADRCGALPGRRIGFGGTEARRLIADWARSALSGRYRADGLDVDLDAAMVRSAPRVRAVTLADDWLAPESSLRFLLSKMPRATVSTTMLDSRALDARADHFHWMKRPDAIAKALTN</sequence>
<gene>
    <name evidence="2" type="ORF">SNE34_02025</name>
</gene>
<dbReference type="Proteomes" id="UP001355056">
    <property type="component" value="Unassembled WGS sequence"/>
</dbReference>
<accession>A0ABU7YV35</accession>
<dbReference type="InterPro" id="IPR022742">
    <property type="entry name" value="Hydrolase_4"/>
</dbReference>
<comment type="caution">
    <text evidence="2">The sequence shown here is derived from an EMBL/GenBank/DDBJ whole genome shotgun (WGS) entry which is preliminary data.</text>
</comment>
<feature type="domain" description="Serine aminopeptidase S33" evidence="1">
    <location>
        <begin position="20"/>
        <end position="163"/>
    </location>
</feature>
<keyword evidence="3" id="KW-1185">Reference proteome</keyword>
<organism evidence="2 3">
    <name type="scientific">Novilysobacter erysipheiresistens</name>
    <dbReference type="NCBI Taxonomy" id="1749332"/>
    <lineage>
        <taxon>Bacteria</taxon>
        <taxon>Pseudomonadati</taxon>
        <taxon>Pseudomonadota</taxon>
        <taxon>Gammaproteobacteria</taxon>
        <taxon>Lysobacterales</taxon>
        <taxon>Lysobacteraceae</taxon>
        <taxon>Novilysobacter</taxon>
    </lineage>
</organism>
<evidence type="ECO:0000313" key="2">
    <source>
        <dbReference type="EMBL" id="MEG3182791.1"/>
    </source>
</evidence>
<evidence type="ECO:0000313" key="3">
    <source>
        <dbReference type="Proteomes" id="UP001355056"/>
    </source>
</evidence>
<name>A0ABU7YV35_9GAMM</name>
<dbReference type="Pfam" id="PF12146">
    <property type="entry name" value="Hydrolase_4"/>
    <property type="match status" value="1"/>
</dbReference>
<dbReference type="InterPro" id="IPR017208">
    <property type="entry name" value="UCP037442_abhydr"/>
</dbReference>
<dbReference type="SUPFAM" id="SSF53474">
    <property type="entry name" value="alpha/beta-Hydrolases"/>
    <property type="match status" value="1"/>
</dbReference>